<feature type="compositionally biased region" description="Basic residues" evidence="1">
    <location>
        <begin position="133"/>
        <end position="143"/>
    </location>
</feature>
<keyword evidence="3" id="KW-1185">Reference proteome</keyword>
<feature type="compositionally biased region" description="Acidic residues" evidence="1">
    <location>
        <begin position="95"/>
        <end position="105"/>
    </location>
</feature>
<feature type="compositionally biased region" description="Polar residues" evidence="1">
    <location>
        <begin position="1"/>
        <end position="20"/>
    </location>
</feature>
<evidence type="ECO:0000313" key="3">
    <source>
        <dbReference type="Proteomes" id="UP001174909"/>
    </source>
</evidence>
<reference evidence="2" key="1">
    <citation type="submission" date="2023-03" db="EMBL/GenBank/DDBJ databases">
        <authorList>
            <person name="Steffen K."/>
            <person name="Cardenas P."/>
        </authorList>
    </citation>
    <scope>NUCLEOTIDE SEQUENCE</scope>
</reference>
<comment type="caution">
    <text evidence="2">The sequence shown here is derived from an EMBL/GenBank/DDBJ whole genome shotgun (WGS) entry which is preliminary data.</text>
</comment>
<gene>
    <name evidence="2" type="ORF">GBAR_LOCUS10372</name>
</gene>
<feature type="compositionally biased region" description="Basic and acidic residues" evidence="1">
    <location>
        <begin position="120"/>
        <end position="132"/>
    </location>
</feature>
<evidence type="ECO:0000313" key="2">
    <source>
        <dbReference type="EMBL" id="CAI8016997.1"/>
    </source>
</evidence>
<dbReference type="EMBL" id="CASHTH010001582">
    <property type="protein sequence ID" value="CAI8016997.1"/>
    <property type="molecule type" value="Genomic_DNA"/>
</dbReference>
<feature type="region of interest" description="Disordered" evidence="1">
    <location>
        <begin position="1"/>
        <end position="143"/>
    </location>
</feature>
<evidence type="ECO:0000256" key="1">
    <source>
        <dbReference type="SAM" id="MobiDB-lite"/>
    </source>
</evidence>
<feature type="compositionally biased region" description="Basic and acidic residues" evidence="1">
    <location>
        <begin position="21"/>
        <end position="40"/>
    </location>
</feature>
<organism evidence="2 3">
    <name type="scientific">Geodia barretti</name>
    <name type="common">Barrett's horny sponge</name>
    <dbReference type="NCBI Taxonomy" id="519541"/>
    <lineage>
        <taxon>Eukaryota</taxon>
        <taxon>Metazoa</taxon>
        <taxon>Porifera</taxon>
        <taxon>Demospongiae</taxon>
        <taxon>Heteroscleromorpha</taxon>
        <taxon>Tetractinellida</taxon>
        <taxon>Astrophorina</taxon>
        <taxon>Geodiidae</taxon>
        <taxon>Geodia</taxon>
    </lineage>
</organism>
<sequence>MLQSGSADNTPPLSNGAPDQTNDRQQPEDDHLSASHKEGNRQTSPHTQSQTGTRDDTSDVQETTARGELVDSRSEELQSPVNSEDDIGAFMSRDDSDEGGDEGAADIEGSQTPCSRSSRQRPEGLGRRDSRLRQRLKPPQRLF</sequence>
<proteinExistence type="predicted"/>
<protein>
    <submittedName>
        <fullName evidence="2">Uncharacterized protein</fullName>
    </submittedName>
</protein>
<name>A0AA35RV52_GEOBA</name>
<accession>A0AA35RV52</accession>
<feature type="compositionally biased region" description="Polar residues" evidence="1">
    <location>
        <begin position="41"/>
        <end position="52"/>
    </location>
</feature>
<dbReference type="AlphaFoldDB" id="A0AA35RV52"/>
<dbReference type="Proteomes" id="UP001174909">
    <property type="component" value="Unassembled WGS sequence"/>
</dbReference>